<accession>A0A176JUW9</accession>
<proteinExistence type="predicted"/>
<keyword evidence="1" id="KW-1133">Transmembrane helix</keyword>
<keyword evidence="3" id="KW-1185">Reference proteome</keyword>
<dbReference type="PANTHER" id="PTHR34351">
    <property type="entry name" value="SLR1927 PROTEIN-RELATED"/>
    <property type="match status" value="1"/>
</dbReference>
<organism evidence="2 3">
    <name type="scientific">Kosmotoga arenicorallina S304</name>
    <dbReference type="NCBI Taxonomy" id="1453497"/>
    <lineage>
        <taxon>Bacteria</taxon>
        <taxon>Thermotogati</taxon>
        <taxon>Thermotogota</taxon>
        <taxon>Thermotogae</taxon>
        <taxon>Kosmotogales</taxon>
        <taxon>Kosmotogaceae</taxon>
        <taxon>Kosmotoga</taxon>
    </lineage>
</organism>
<dbReference type="RefSeq" id="WP_068348998.1">
    <property type="nucleotide sequence ID" value="NZ_JFHK01000028.1"/>
</dbReference>
<name>A0A176JUW9_9BACT</name>
<sequence length="426" mass="49233">MAKLSVKSIRSDKKPLLFLTMLGIIWIGFQINIFSLIIAVLSAVLWLEYFITGYFLRKTNIDRTLNRNRAFTDQPIKLRYTLKSFFPGILEIEFVTLIEKATSVSAMKAQRLLLKPGQPLSISTELVFSRRGKKDVSSCSIAYKDPLGFFKRWVVYSNPEEVLILPKLMEFESFPLMLRELLPGSKSDFQLLEDPTHIKGIRKYSFDPMNRIHWKISAKMKELYTKEFNFTAISKTILYLDLNLSEEVFARAVWSQMRKNYEEQAILAASSLIRWSHERGNRIDLVVVGKEVLKAEYAKDWVETVELLAIAEGTDTGEELSSVLLEDTEKLTPETTLVIFSLYLTDSILPVLLKARSKCARVLVLIMPYGYRDPRYKPGRSFELLPVDMKRLKEKAALLEKEQILVRIVRDNQSLQEVVREIEEVK</sequence>
<dbReference type="OrthoDB" id="9778037at2"/>
<dbReference type="AlphaFoldDB" id="A0A176JUW9"/>
<protein>
    <submittedName>
        <fullName evidence="2">Uncharacterized protein</fullName>
    </submittedName>
</protein>
<dbReference type="PANTHER" id="PTHR34351:SF1">
    <property type="entry name" value="SLR1927 PROTEIN"/>
    <property type="match status" value="1"/>
</dbReference>
<keyword evidence="1" id="KW-0812">Transmembrane</keyword>
<dbReference type="EMBL" id="JFHK01000028">
    <property type="protein sequence ID" value="OAA27222.1"/>
    <property type="molecule type" value="Genomic_DNA"/>
</dbReference>
<evidence type="ECO:0000256" key="1">
    <source>
        <dbReference type="SAM" id="Phobius"/>
    </source>
</evidence>
<gene>
    <name evidence="2" type="ORF">AT15_05220</name>
</gene>
<dbReference type="Proteomes" id="UP000077339">
    <property type="component" value="Unassembled WGS sequence"/>
</dbReference>
<evidence type="ECO:0000313" key="2">
    <source>
        <dbReference type="EMBL" id="OAA27222.1"/>
    </source>
</evidence>
<dbReference type="PATRIC" id="fig|1453497.3.peg.1037"/>
<reference evidence="2 3" key="1">
    <citation type="submission" date="2014-02" db="EMBL/GenBank/DDBJ databases">
        <title>Kosmotoga genome sequencing.</title>
        <authorList>
            <person name="Pollo S.M."/>
            <person name="Charchuk R."/>
            <person name="Nesbo C.L."/>
        </authorList>
    </citation>
    <scope>NUCLEOTIDE SEQUENCE [LARGE SCALE GENOMIC DNA]</scope>
    <source>
        <strain evidence="2 3">S304</strain>
    </source>
</reference>
<dbReference type="STRING" id="1453497.AT15_05220"/>
<feature type="transmembrane region" description="Helical" evidence="1">
    <location>
        <begin position="16"/>
        <end position="47"/>
    </location>
</feature>
<keyword evidence="1" id="KW-0472">Membrane</keyword>
<comment type="caution">
    <text evidence="2">The sequence shown here is derived from an EMBL/GenBank/DDBJ whole genome shotgun (WGS) entry which is preliminary data.</text>
</comment>
<evidence type="ECO:0000313" key="3">
    <source>
        <dbReference type="Proteomes" id="UP000077339"/>
    </source>
</evidence>